<dbReference type="SUPFAM" id="SSF88946">
    <property type="entry name" value="Sigma2 domain of RNA polymerase sigma factors"/>
    <property type="match status" value="1"/>
</dbReference>
<dbReference type="InterPro" id="IPR007627">
    <property type="entry name" value="RNA_pol_sigma70_r2"/>
</dbReference>
<feature type="domain" description="RNA polymerase sigma factor 70 region 4 type 2" evidence="8">
    <location>
        <begin position="102"/>
        <end position="153"/>
    </location>
</feature>
<dbReference type="InterPro" id="IPR036388">
    <property type="entry name" value="WH-like_DNA-bd_sf"/>
</dbReference>
<name>A0ABQ2V8N8_9PSEU</name>
<dbReference type="NCBIfam" id="TIGR02983">
    <property type="entry name" value="SigE-fam_strep"/>
    <property type="match status" value="1"/>
</dbReference>
<keyword evidence="6" id="KW-1133">Transmembrane helix</keyword>
<evidence type="ECO:0000256" key="3">
    <source>
        <dbReference type="ARBA" id="ARBA00023082"/>
    </source>
</evidence>
<keyword evidence="3" id="KW-0731">Sigma factor</keyword>
<feature type="transmembrane region" description="Helical" evidence="6">
    <location>
        <begin position="183"/>
        <end position="205"/>
    </location>
</feature>
<keyword evidence="6" id="KW-0812">Transmembrane</keyword>
<keyword evidence="5" id="KW-0804">Transcription</keyword>
<keyword evidence="4" id="KW-0238">DNA-binding</keyword>
<evidence type="ECO:0000256" key="1">
    <source>
        <dbReference type="ARBA" id="ARBA00010641"/>
    </source>
</evidence>
<dbReference type="InterPro" id="IPR014325">
    <property type="entry name" value="RNA_pol_sigma-E_actinobac"/>
</dbReference>
<dbReference type="InterPro" id="IPR039425">
    <property type="entry name" value="RNA_pol_sigma-70-like"/>
</dbReference>
<evidence type="ECO:0000256" key="6">
    <source>
        <dbReference type="SAM" id="Phobius"/>
    </source>
</evidence>
<accession>A0ABQ2V8N8</accession>
<dbReference type="PANTHER" id="PTHR43133:SF50">
    <property type="entry name" value="ECF RNA POLYMERASE SIGMA FACTOR SIGM"/>
    <property type="match status" value="1"/>
</dbReference>
<dbReference type="Gene3D" id="1.10.1740.10">
    <property type="match status" value="1"/>
</dbReference>
<evidence type="ECO:0000256" key="4">
    <source>
        <dbReference type="ARBA" id="ARBA00023125"/>
    </source>
</evidence>
<dbReference type="SUPFAM" id="SSF88659">
    <property type="entry name" value="Sigma3 and sigma4 domains of RNA polymerase sigma factors"/>
    <property type="match status" value="1"/>
</dbReference>
<evidence type="ECO:0000259" key="8">
    <source>
        <dbReference type="Pfam" id="PF08281"/>
    </source>
</evidence>
<keyword evidence="10" id="KW-1185">Reference proteome</keyword>
<dbReference type="InterPro" id="IPR013324">
    <property type="entry name" value="RNA_pol_sigma_r3/r4-like"/>
</dbReference>
<dbReference type="Pfam" id="PF08281">
    <property type="entry name" value="Sigma70_r4_2"/>
    <property type="match status" value="1"/>
</dbReference>
<evidence type="ECO:0000313" key="10">
    <source>
        <dbReference type="Proteomes" id="UP000649573"/>
    </source>
</evidence>
<gene>
    <name evidence="9" type="ORF">GCM10010178_71010</name>
</gene>
<evidence type="ECO:0000259" key="7">
    <source>
        <dbReference type="Pfam" id="PF04542"/>
    </source>
</evidence>
<keyword evidence="2" id="KW-0805">Transcription regulation</keyword>
<proteinExistence type="inferred from homology"/>
<dbReference type="InterPro" id="IPR014284">
    <property type="entry name" value="RNA_pol_sigma-70_dom"/>
</dbReference>
<reference evidence="10" key="1">
    <citation type="journal article" date="2019" name="Int. J. Syst. Evol. Microbiol.">
        <title>The Global Catalogue of Microorganisms (GCM) 10K type strain sequencing project: providing services to taxonomists for standard genome sequencing and annotation.</title>
        <authorList>
            <consortium name="The Broad Institute Genomics Platform"/>
            <consortium name="The Broad Institute Genome Sequencing Center for Infectious Disease"/>
            <person name="Wu L."/>
            <person name="Ma J."/>
        </authorList>
    </citation>
    <scope>NUCLEOTIDE SEQUENCE [LARGE SCALE GENOMIC DNA]</scope>
    <source>
        <strain evidence="10">JCM 3296</strain>
    </source>
</reference>
<dbReference type="Gene3D" id="1.10.10.10">
    <property type="entry name" value="Winged helix-like DNA-binding domain superfamily/Winged helix DNA-binding domain"/>
    <property type="match status" value="1"/>
</dbReference>
<evidence type="ECO:0000256" key="5">
    <source>
        <dbReference type="ARBA" id="ARBA00023163"/>
    </source>
</evidence>
<dbReference type="NCBIfam" id="TIGR02937">
    <property type="entry name" value="sigma70-ECF"/>
    <property type="match status" value="1"/>
</dbReference>
<keyword evidence="6" id="KW-0472">Membrane</keyword>
<organism evidence="9 10">
    <name type="scientific">Lentzea flava</name>
    <dbReference type="NCBI Taxonomy" id="103732"/>
    <lineage>
        <taxon>Bacteria</taxon>
        <taxon>Bacillati</taxon>
        <taxon>Actinomycetota</taxon>
        <taxon>Actinomycetes</taxon>
        <taxon>Pseudonocardiales</taxon>
        <taxon>Pseudonocardiaceae</taxon>
        <taxon>Lentzea</taxon>
    </lineage>
</organism>
<protein>
    <recommendedName>
        <fullName evidence="11">RNA polymerase sigma-70 factor, sigma-E family</fullName>
    </recommendedName>
</protein>
<dbReference type="InterPro" id="IPR013249">
    <property type="entry name" value="RNA_pol_sigma70_r4_t2"/>
</dbReference>
<comment type="caution">
    <text evidence="9">The sequence shown here is derived from an EMBL/GenBank/DDBJ whole genome shotgun (WGS) entry which is preliminary data.</text>
</comment>
<dbReference type="CDD" id="cd06171">
    <property type="entry name" value="Sigma70_r4"/>
    <property type="match status" value="1"/>
</dbReference>
<feature type="domain" description="RNA polymerase sigma-70 region 2" evidence="7">
    <location>
        <begin position="22"/>
        <end position="77"/>
    </location>
</feature>
<evidence type="ECO:0000313" key="9">
    <source>
        <dbReference type="EMBL" id="GGU69039.1"/>
    </source>
</evidence>
<comment type="similarity">
    <text evidence="1">Belongs to the sigma-70 factor family. ECF subfamily.</text>
</comment>
<dbReference type="Pfam" id="PF04542">
    <property type="entry name" value="Sigma70_r2"/>
    <property type="match status" value="1"/>
</dbReference>
<dbReference type="Proteomes" id="UP000649573">
    <property type="component" value="Unassembled WGS sequence"/>
</dbReference>
<dbReference type="PANTHER" id="PTHR43133">
    <property type="entry name" value="RNA POLYMERASE ECF-TYPE SIGMA FACTO"/>
    <property type="match status" value="1"/>
</dbReference>
<dbReference type="EMBL" id="BMRE01000045">
    <property type="protein sequence ID" value="GGU69039.1"/>
    <property type="molecule type" value="Genomic_DNA"/>
</dbReference>
<evidence type="ECO:0000256" key="2">
    <source>
        <dbReference type="ARBA" id="ARBA00023015"/>
    </source>
</evidence>
<sequence length="385" mass="42078">MDRKNSRDREFGEFVDARALVMRRTAYLLCGDWHRAEDIVQTALIKLYVAWSRVRKDSVDAYARKVLVRTAVDESRRGFFQRERSVDVLPEPAVTDDSADFDLRHALDALPPGQRAVVVLRYWEDLSITETARILGRTEGTVKSQAAKGLAALRELLEDEPTLRIYRSEVIRKGKTKLARRRAAIAGALAFALLAGLGTAGYVMVPQPASTGMSAADAGGVDRNGRLTAILREADLIPAGVTVQDVPSVPAGPLQFFDHGNVRQAVALLKDAQGTGAVTIEIHQGNAGADLSWCYEPEVAPCELREINGTKVRSSISGKQEGVYLYQVEALQPDGSFVKVISVNVGEFRTNVLGMPKLDSPTTRPTPPLDRETLIKIATLPGLTY</sequence>
<dbReference type="InterPro" id="IPR013325">
    <property type="entry name" value="RNA_pol_sigma_r2"/>
</dbReference>
<evidence type="ECO:0008006" key="11">
    <source>
        <dbReference type="Google" id="ProtNLM"/>
    </source>
</evidence>